<dbReference type="Gene3D" id="3.90.550.10">
    <property type="entry name" value="Spore Coat Polysaccharide Biosynthesis Protein SpsA, Chain A"/>
    <property type="match status" value="1"/>
</dbReference>
<dbReference type="AlphaFoldDB" id="A0A0F9ZMN3"/>
<dbReference type="InterPro" id="IPR029044">
    <property type="entry name" value="Nucleotide-diphossugar_trans"/>
</dbReference>
<dbReference type="Proteomes" id="UP000034778">
    <property type="component" value="Unassembled WGS sequence"/>
</dbReference>
<dbReference type="PANTHER" id="PTHR43630:SF2">
    <property type="entry name" value="GLYCOSYLTRANSFERASE"/>
    <property type="match status" value="1"/>
</dbReference>
<proteinExistence type="predicted"/>
<dbReference type="PANTHER" id="PTHR43630">
    <property type="entry name" value="POLY-BETA-1,6-N-ACETYL-D-GLUCOSAMINE SYNTHASE"/>
    <property type="match status" value="1"/>
</dbReference>
<evidence type="ECO:0000313" key="2">
    <source>
        <dbReference type="Proteomes" id="UP000034778"/>
    </source>
</evidence>
<dbReference type="EMBL" id="LBOW01000001">
    <property type="protein sequence ID" value="KKP45429.1"/>
    <property type="molecule type" value="Genomic_DNA"/>
</dbReference>
<dbReference type="STRING" id="1618566.UR35_C0001G0026"/>
<comment type="caution">
    <text evidence="1">The sequence shown here is derived from an EMBL/GenBank/DDBJ whole genome shotgun (WGS) entry which is preliminary data.</text>
</comment>
<dbReference type="CDD" id="cd02511">
    <property type="entry name" value="Beta4Glucosyltransferase"/>
    <property type="match status" value="1"/>
</dbReference>
<gene>
    <name evidence="1" type="ORF">UR35_C0001G0026</name>
</gene>
<protein>
    <submittedName>
        <fullName evidence="1">Glycosyl transferase</fullName>
    </submittedName>
</protein>
<sequence length="247" mass="28875">MVKNKKTPQVTTVSAIVLVGGSVDQQLLNNCLKSLSWCNEVIKIDTTKILGSFSEWRNEGIKKAKGDWLLYVDIDEEITNNLQKEIQLTITNSQLTNTAYAIPRKNIIFGQEFKHGGQWPDYQIRLFKRSSLKKWVGNLHERPIFAGNMNYIKNSIIHHKNITVSQMIEKTNKWSEIESRLLYKSKHPKMNIFRFISVAFREFQLRFLRQLCFLDGSKGVIYGIYQIYSKLITYSKLWEKQLSIIHI</sequence>
<reference evidence="1 2" key="1">
    <citation type="journal article" date="2015" name="Nature">
        <title>rRNA introns, odd ribosomes, and small enigmatic genomes across a large radiation of phyla.</title>
        <authorList>
            <person name="Brown C.T."/>
            <person name="Hug L.A."/>
            <person name="Thomas B.C."/>
            <person name="Sharon I."/>
            <person name="Castelle C.J."/>
            <person name="Singh A."/>
            <person name="Wilkins M.J."/>
            <person name="Williams K.H."/>
            <person name="Banfield J.F."/>
        </authorList>
    </citation>
    <scope>NUCLEOTIDE SEQUENCE [LARGE SCALE GENOMIC DNA]</scope>
</reference>
<evidence type="ECO:0000313" key="1">
    <source>
        <dbReference type="EMBL" id="KKP45429.1"/>
    </source>
</evidence>
<organism evidence="1 2">
    <name type="scientific">Candidatus Woesebacteria bacterium GW2011_GWB1_33_22</name>
    <dbReference type="NCBI Taxonomy" id="1618566"/>
    <lineage>
        <taxon>Bacteria</taxon>
        <taxon>Candidatus Woeseibacteriota</taxon>
    </lineage>
</organism>
<name>A0A0F9ZMN3_9BACT</name>
<keyword evidence="1" id="KW-0808">Transferase</keyword>
<dbReference type="SUPFAM" id="SSF53448">
    <property type="entry name" value="Nucleotide-diphospho-sugar transferases"/>
    <property type="match status" value="1"/>
</dbReference>
<accession>A0A0F9ZMN3</accession>
<dbReference type="GO" id="GO:0016740">
    <property type="term" value="F:transferase activity"/>
    <property type="evidence" value="ECO:0007669"/>
    <property type="project" value="UniProtKB-KW"/>
</dbReference>